<keyword evidence="2" id="KW-1185">Reference proteome</keyword>
<organism evidence="1 2">
    <name type="scientific">Streptomyces boluensis</name>
    <dbReference type="NCBI Taxonomy" id="1775135"/>
    <lineage>
        <taxon>Bacteria</taxon>
        <taxon>Bacillati</taxon>
        <taxon>Actinomycetota</taxon>
        <taxon>Actinomycetes</taxon>
        <taxon>Kitasatosporales</taxon>
        <taxon>Streptomycetaceae</taxon>
        <taxon>Streptomyces</taxon>
    </lineage>
</organism>
<protein>
    <submittedName>
        <fullName evidence="1">Uncharacterized protein</fullName>
    </submittedName>
</protein>
<dbReference type="AlphaFoldDB" id="A0A964UPQ0"/>
<evidence type="ECO:0000313" key="1">
    <source>
        <dbReference type="EMBL" id="NBE51703.1"/>
    </source>
</evidence>
<name>A0A964UPQ0_9ACTN</name>
<gene>
    <name evidence="1" type="ORF">GUY60_09725</name>
</gene>
<dbReference type="EMBL" id="JAAAHS010000050">
    <property type="protein sequence ID" value="NBE51703.1"/>
    <property type="molecule type" value="Genomic_DNA"/>
</dbReference>
<proteinExistence type="predicted"/>
<evidence type="ECO:0000313" key="2">
    <source>
        <dbReference type="Proteomes" id="UP000598297"/>
    </source>
</evidence>
<comment type="caution">
    <text evidence="1">The sequence shown here is derived from an EMBL/GenBank/DDBJ whole genome shotgun (WGS) entry which is preliminary data.</text>
</comment>
<dbReference type="OrthoDB" id="4326862at2"/>
<dbReference type="Proteomes" id="UP000598297">
    <property type="component" value="Unassembled WGS sequence"/>
</dbReference>
<accession>A0A964UPQ0</accession>
<sequence length="98" mass="10876">MLNFIARCLEPVLRFLLPPTGRHRSRCAGRVVQGPLPCTPCSTPTAGVFGRVRSYAVVPVVREREEVRLQRARRRALLLSSYGIDVGPSRIHGVEVTP</sequence>
<reference evidence="1" key="1">
    <citation type="submission" date="2020-01" db="EMBL/GenBank/DDBJ databases">
        <title>Whole-genome analyses of novel actinobacteria.</title>
        <authorList>
            <person name="Sahin N."/>
        </authorList>
    </citation>
    <scope>NUCLEOTIDE SEQUENCE</scope>
    <source>
        <strain evidence="1">YC537</strain>
    </source>
</reference>